<evidence type="ECO:0000256" key="1">
    <source>
        <dbReference type="SAM" id="MobiDB-lite"/>
    </source>
</evidence>
<feature type="compositionally biased region" description="Basic and acidic residues" evidence="1">
    <location>
        <begin position="141"/>
        <end position="156"/>
    </location>
</feature>
<sequence>MLDKSLDNDENQQDGNGHFQFNEHFIHMPTNVEGSCNPSSYNQTEQGSFNHVYPFHGGGNLPQTQLFYSDDHIAKIFNVPTDDLPSSCSVVTSQDDFFKDIENDPSLCFDYDPLQSNMEFGASIFDIPEYQKPDIGAFVDSKSKEESSFEEKKEDEANSQGCDTFPISNHEMNSNEVISSSVSDLGSGLRSRSGSEKGLHSETISSTSSRRSLYSEQCLSIQVNKSSTFRKRAQVSSFERTNAGAPSDAKLAVKRQLTTSTSSSTSTAKSVGGKSDTSTKRKIIAGDLERIDYRVFDSTPENPFTPMTSLSAFRQSNRLTFQNFERFNKPDDSECKYIYSPNKKEGTSLYEPRVNRKLNPEYVKTHKDSSNLASNQGNFALCPFCIPTLEDLRNLCDRMFFKRNDSNYLHHLIQFHGIFSNGELVKDPLERKWGIPRNHDGTDKDCPAVEIVKCGYCEDYIALRKTKEENAGNNRLLKYMRHVKEFHKIGKNLS</sequence>
<feature type="compositionally biased region" description="Low complexity" evidence="1">
    <location>
        <begin position="179"/>
        <end position="192"/>
    </location>
</feature>
<evidence type="ECO:0000313" key="4">
    <source>
        <dbReference type="Proteomes" id="UP000094801"/>
    </source>
</evidence>
<feature type="compositionally biased region" description="Polar residues" evidence="1">
    <location>
        <begin position="158"/>
        <end position="178"/>
    </location>
</feature>
<feature type="region of interest" description="Disordered" evidence="1">
    <location>
        <begin position="141"/>
        <end position="206"/>
    </location>
</feature>
<evidence type="ECO:0000259" key="2">
    <source>
        <dbReference type="Pfam" id="PF14616"/>
    </source>
</evidence>
<dbReference type="Proteomes" id="UP000094801">
    <property type="component" value="Unassembled WGS sequence"/>
</dbReference>
<dbReference type="EMBL" id="KV453849">
    <property type="protein sequence ID" value="ODV86585.1"/>
    <property type="molecule type" value="Genomic_DNA"/>
</dbReference>
<feature type="region of interest" description="Disordered" evidence="1">
    <location>
        <begin position="236"/>
        <end position="278"/>
    </location>
</feature>
<gene>
    <name evidence="3" type="ORF">CANARDRAFT_27019</name>
</gene>
<dbReference type="AlphaFoldDB" id="A0A1E4T4C3"/>
<organism evidence="3 4">
    <name type="scientific">[Candida] arabinofermentans NRRL YB-2248</name>
    <dbReference type="NCBI Taxonomy" id="983967"/>
    <lineage>
        <taxon>Eukaryota</taxon>
        <taxon>Fungi</taxon>
        <taxon>Dikarya</taxon>
        <taxon>Ascomycota</taxon>
        <taxon>Saccharomycotina</taxon>
        <taxon>Pichiomycetes</taxon>
        <taxon>Pichiales</taxon>
        <taxon>Pichiaceae</taxon>
        <taxon>Ogataea</taxon>
        <taxon>Ogataea/Candida clade</taxon>
    </lineage>
</organism>
<name>A0A1E4T4C3_9ASCO</name>
<feature type="compositionally biased region" description="Low complexity" evidence="1">
    <location>
        <begin position="258"/>
        <end position="267"/>
    </location>
</feature>
<feature type="domain" description="Transcription regulator Rua1 C-terminal" evidence="2">
    <location>
        <begin position="359"/>
        <end position="487"/>
    </location>
</feature>
<reference evidence="4" key="1">
    <citation type="submission" date="2016-04" db="EMBL/GenBank/DDBJ databases">
        <title>Comparative genomics of biotechnologically important yeasts.</title>
        <authorList>
            <consortium name="DOE Joint Genome Institute"/>
            <person name="Riley R."/>
            <person name="Haridas S."/>
            <person name="Wolfe K.H."/>
            <person name="Lopes M.R."/>
            <person name="Hittinger C.T."/>
            <person name="Goker M."/>
            <person name="Salamov A."/>
            <person name="Wisecaver J."/>
            <person name="Long T.M."/>
            <person name="Aerts A.L."/>
            <person name="Barry K."/>
            <person name="Choi C."/>
            <person name="Clum A."/>
            <person name="Coughlan A.Y."/>
            <person name="Deshpande S."/>
            <person name="Douglass A.P."/>
            <person name="Hanson S.J."/>
            <person name="Klenk H.-P."/>
            <person name="Labutti K."/>
            <person name="Lapidus A."/>
            <person name="Lindquist E."/>
            <person name="Lipzen A."/>
            <person name="Meier-Kolthoff J.P."/>
            <person name="Ohm R.A."/>
            <person name="Otillar R.P."/>
            <person name="Pangilinan J."/>
            <person name="Peng Y."/>
            <person name="Rokas A."/>
            <person name="Rosa C.A."/>
            <person name="Scheuner C."/>
            <person name="Sibirny A.A."/>
            <person name="Slot J.C."/>
            <person name="Stielow J.B."/>
            <person name="Sun H."/>
            <person name="Kurtzman C.P."/>
            <person name="Blackwell M."/>
            <person name="Grigoriev I.V."/>
            <person name="Jeffries T.W."/>
        </authorList>
    </citation>
    <scope>NUCLEOTIDE SEQUENCE [LARGE SCALE GENOMIC DNA]</scope>
    <source>
        <strain evidence="4">NRRL YB-2248</strain>
    </source>
</reference>
<dbReference type="InterPro" id="IPR028012">
    <property type="entry name" value="Rua1_C"/>
</dbReference>
<dbReference type="Pfam" id="PF14616">
    <property type="entry name" value="Rua1_C"/>
    <property type="match status" value="1"/>
</dbReference>
<keyword evidence="4" id="KW-1185">Reference proteome</keyword>
<accession>A0A1E4T4C3</accession>
<dbReference type="OrthoDB" id="3986137at2759"/>
<proteinExistence type="predicted"/>
<evidence type="ECO:0000313" key="3">
    <source>
        <dbReference type="EMBL" id="ODV86585.1"/>
    </source>
</evidence>
<protein>
    <recommendedName>
        <fullName evidence="2">Transcription regulator Rua1 C-terminal domain-containing protein</fullName>
    </recommendedName>
</protein>